<dbReference type="InterPro" id="IPR027417">
    <property type="entry name" value="P-loop_NTPase"/>
</dbReference>
<evidence type="ECO:0000259" key="1">
    <source>
        <dbReference type="Pfam" id="PF21530"/>
    </source>
</evidence>
<gene>
    <name evidence="2" type="ORF">CASFOL_000110</name>
</gene>
<name>A0ABD3ERM4_9LAMI</name>
<dbReference type="PANTHER" id="PTHR23274">
    <property type="entry name" value="DNA HELICASE-RELATED"/>
    <property type="match status" value="1"/>
</dbReference>
<proteinExistence type="predicted"/>
<reference evidence="3" key="1">
    <citation type="journal article" date="2024" name="IScience">
        <title>Strigolactones Initiate the Formation of Haustorium-like Structures in Castilleja.</title>
        <authorList>
            <person name="Buerger M."/>
            <person name="Peterson D."/>
            <person name="Chory J."/>
        </authorList>
    </citation>
    <scope>NUCLEOTIDE SEQUENCE [LARGE SCALE GENOMIC DNA]</scope>
</reference>
<dbReference type="InterPro" id="IPR049163">
    <property type="entry name" value="Pif1-like_2B_dom"/>
</dbReference>
<dbReference type="PANTHER" id="PTHR23274:SF48">
    <property type="entry name" value="ATP-DEPENDENT DNA HELICASE"/>
    <property type="match status" value="1"/>
</dbReference>
<dbReference type="Proteomes" id="UP001632038">
    <property type="component" value="Unassembled WGS sequence"/>
</dbReference>
<organism evidence="2 3">
    <name type="scientific">Castilleja foliolosa</name>
    <dbReference type="NCBI Taxonomy" id="1961234"/>
    <lineage>
        <taxon>Eukaryota</taxon>
        <taxon>Viridiplantae</taxon>
        <taxon>Streptophyta</taxon>
        <taxon>Embryophyta</taxon>
        <taxon>Tracheophyta</taxon>
        <taxon>Spermatophyta</taxon>
        <taxon>Magnoliopsida</taxon>
        <taxon>eudicotyledons</taxon>
        <taxon>Gunneridae</taxon>
        <taxon>Pentapetalae</taxon>
        <taxon>asterids</taxon>
        <taxon>lamiids</taxon>
        <taxon>Lamiales</taxon>
        <taxon>Orobanchaceae</taxon>
        <taxon>Pedicularideae</taxon>
        <taxon>Castillejinae</taxon>
        <taxon>Castilleja</taxon>
    </lineage>
</organism>
<dbReference type="SUPFAM" id="SSF52540">
    <property type="entry name" value="P-loop containing nucleoside triphosphate hydrolases"/>
    <property type="match status" value="1"/>
</dbReference>
<dbReference type="AlphaFoldDB" id="A0ABD3ERM4"/>
<evidence type="ECO:0000313" key="3">
    <source>
        <dbReference type="Proteomes" id="UP001632038"/>
    </source>
</evidence>
<accession>A0ABD3ERM4</accession>
<comment type="caution">
    <text evidence="2">The sequence shown here is derived from an EMBL/GenBank/DDBJ whole genome shotgun (WGS) entry which is preliminary data.</text>
</comment>
<dbReference type="Pfam" id="PF21530">
    <property type="entry name" value="Pif1_2B_dom"/>
    <property type="match status" value="1"/>
</dbReference>
<sequence>MLIQDNGDPIDSLAQVIYPYIEERIEDLKYLQNRAILAPTLDVVDVVNEYMIEKMSGDCHKYFSSNTVCKSDSTGDMLGDVHTPEFLNSIKCSGVPTHELNLKVGTPVMLLRNIDPSNGLCNGTRLLITRLRSYVGNVKQPSPVHCTVRVRCAEIRATKIYGSRPYSGEKHFHLVVGSIYHKEQEQKRLDKEIMLVNPDSNATDEGRTWIIEQQREILNRYKNN</sequence>
<keyword evidence="3" id="KW-1185">Reference proteome</keyword>
<protein>
    <recommendedName>
        <fullName evidence="1">DNA helicase Pif1-like 2B domain-containing protein</fullName>
    </recommendedName>
</protein>
<dbReference type="EMBL" id="JAVIJP010000001">
    <property type="protein sequence ID" value="KAL3655714.1"/>
    <property type="molecule type" value="Genomic_DNA"/>
</dbReference>
<evidence type="ECO:0000313" key="2">
    <source>
        <dbReference type="EMBL" id="KAL3655714.1"/>
    </source>
</evidence>
<feature type="domain" description="DNA helicase Pif1-like 2B" evidence="1">
    <location>
        <begin position="85"/>
        <end position="131"/>
    </location>
</feature>